<proteinExistence type="predicted"/>
<protein>
    <submittedName>
        <fullName evidence="2">Nucleoside diphosphate kinase regulator</fullName>
    </submittedName>
</protein>
<evidence type="ECO:0000313" key="2">
    <source>
        <dbReference type="EMBL" id="AXQ53415.1"/>
    </source>
</evidence>
<evidence type="ECO:0000259" key="1">
    <source>
        <dbReference type="Pfam" id="PF01272"/>
    </source>
</evidence>
<dbReference type="Gene3D" id="3.10.50.30">
    <property type="entry name" value="Transcription elongation factor, GreA/GreB, C-terminal domain"/>
    <property type="match status" value="1"/>
</dbReference>
<dbReference type="SUPFAM" id="SSF54534">
    <property type="entry name" value="FKBP-like"/>
    <property type="match status" value="1"/>
</dbReference>
<accession>A0A385D525</accession>
<keyword evidence="2" id="KW-0418">Kinase</keyword>
<evidence type="ECO:0000313" key="3">
    <source>
        <dbReference type="Proteomes" id="UP000259636"/>
    </source>
</evidence>
<dbReference type="InterPro" id="IPR001437">
    <property type="entry name" value="Tscrpt_elong_fac_GreA/B_C"/>
</dbReference>
<dbReference type="GO" id="GO:0032784">
    <property type="term" value="P:regulation of DNA-templated transcription elongation"/>
    <property type="evidence" value="ECO:0007669"/>
    <property type="project" value="InterPro"/>
</dbReference>
<dbReference type="InterPro" id="IPR023459">
    <property type="entry name" value="Tscrpt_elong_fac_GreA/B_fam"/>
</dbReference>
<dbReference type="PANTHER" id="PTHR30437">
    <property type="entry name" value="TRANSCRIPTION ELONGATION FACTOR GREA"/>
    <property type="match status" value="1"/>
</dbReference>
<dbReference type="Pfam" id="PF01272">
    <property type="entry name" value="GreA_GreB"/>
    <property type="match status" value="1"/>
</dbReference>
<dbReference type="RefSeq" id="WP_101277917.1">
    <property type="nucleotide sequence ID" value="NZ_CP031742.1"/>
</dbReference>
<dbReference type="GO" id="GO:0006354">
    <property type="term" value="P:DNA-templated transcription elongation"/>
    <property type="evidence" value="ECO:0007669"/>
    <property type="project" value="TreeGrafter"/>
</dbReference>
<sequence>MTSDPLPISAAARHALEQELADVRAERETVAATLQDPDIVAGDRGDAADQLQRSGDLARLDRRIEDITVRLRQADDAGPPPAGVVGVGSTVTVRFDDGAEQTVSIGVVTQGYDASLVTADSPLGKALMGCRPGDTVRYRTPDGEAGAVVVSLGGAPPAEN</sequence>
<dbReference type="KEGG" id="sky:D0C37_01375"/>
<dbReference type="PANTHER" id="PTHR30437:SF4">
    <property type="entry name" value="TRANSCRIPTION ELONGATION FACTOR GREA"/>
    <property type="match status" value="1"/>
</dbReference>
<dbReference type="PIRSF" id="PIRSF006092">
    <property type="entry name" value="GreA_GreB"/>
    <property type="match status" value="1"/>
</dbReference>
<dbReference type="Proteomes" id="UP000259636">
    <property type="component" value="Chromosome"/>
</dbReference>
<dbReference type="GO" id="GO:0003677">
    <property type="term" value="F:DNA binding"/>
    <property type="evidence" value="ECO:0007669"/>
    <property type="project" value="InterPro"/>
</dbReference>
<name>A0A385D525_9ACTN</name>
<dbReference type="GO" id="GO:0070063">
    <property type="term" value="F:RNA polymerase binding"/>
    <property type="evidence" value="ECO:0007669"/>
    <property type="project" value="InterPro"/>
</dbReference>
<feature type="domain" description="Transcription elongation factor GreA/GreB C-terminal" evidence="1">
    <location>
        <begin position="81"/>
        <end position="149"/>
    </location>
</feature>
<organism evidence="2 3">
    <name type="scientific">Streptomyces koyangensis</name>
    <dbReference type="NCBI Taxonomy" id="188770"/>
    <lineage>
        <taxon>Bacteria</taxon>
        <taxon>Bacillati</taxon>
        <taxon>Actinomycetota</taxon>
        <taxon>Actinomycetes</taxon>
        <taxon>Kitasatosporales</taxon>
        <taxon>Streptomycetaceae</taxon>
        <taxon>Streptomyces</taxon>
        <taxon>Streptomyces aurantiacus group</taxon>
    </lineage>
</organism>
<reference evidence="2 3" key="1">
    <citation type="submission" date="2018-08" db="EMBL/GenBank/DDBJ databases">
        <authorList>
            <person name="Ferrada E.E."/>
            <person name="Latorre B.A."/>
        </authorList>
    </citation>
    <scope>NUCLEOTIDE SEQUENCE [LARGE SCALE GENOMIC DNA]</scope>
    <source>
        <strain evidence="2 3">VK-A60T</strain>
    </source>
</reference>
<dbReference type="GO" id="GO:0016301">
    <property type="term" value="F:kinase activity"/>
    <property type="evidence" value="ECO:0007669"/>
    <property type="project" value="UniProtKB-KW"/>
</dbReference>
<dbReference type="EMBL" id="CP031742">
    <property type="protein sequence ID" value="AXQ53415.1"/>
    <property type="molecule type" value="Genomic_DNA"/>
</dbReference>
<dbReference type="NCBIfam" id="NF004548">
    <property type="entry name" value="PRK05892.1"/>
    <property type="match status" value="1"/>
</dbReference>
<dbReference type="AlphaFoldDB" id="A0A385D525"/>
<dbReference type="InterPro" id="IPR036953">
    <property type="entry name" value="GreA/GreB_C_sf"/>
</dbReference>
<gene>
    <name evidence="2" type="ORF">D0C37_01375</name>
</gene>
<dbReference type="GeneID" id="300112895"/>
<keyword evidence="2" id="KW-0808">Transferase</keyword>